<keyword evidence="3" id="KW-1185">Reference proteome</keyword>
<evidence type="ECO:0008006" key="4">
    <source>
        <dbReference type="Google" id="ProtNLM"/>
    </source>
</evidence>
<accession>A0A8K0P6Q7</accession>
<dbReference type="EMBL" id="KZ309269">
    <property type="protein sequence ID" value="KAG8238040.1"/>
    <property type="molecule type" value="Genomic_DNA"/>
</dbReference>
<dbReference type="OrthoDB" id="6431612at2759"/>
<evidence type="ECO:0000313" key="2">
    <source>
        <dbReference type="EMBL" id="KAG8238040.1"/>
    </source>
</evidence>
<feature type="region of interest" description="Disordered" evidence="1">
    <location>
        <begin position="1"/>
        <end position="37"/>
    </location>
</feature>
<evidence type="ECO:0000256" key="1">
    <source>
        <dbReference type="SAM" id="MobiDB-lite"/>
    </source>
</evidence>
<proteinExistence type="predicted"/>
<reference evidence="2" key="1">
    <citation type="submission" date="2013-04" db="EMBL/GenBank/DDBJ databases">
        <authorList>
            <person name="Qu J."/>
            <person name="Murali S.C."/>
            <person name="Bandaranaike D."/>
            <person name="Bellair M."/>
            <person name="Blankenburg K."/>
            <person name="Chao H."/>
            <person name="Dinh H."/>
            <person name="Doddapaneni H."/>
            <person name="Downs B."/>
            <person name="Dugan-Rocha S."/>
            <person name="Elkadiri S."/>
            <person name="Gnanaolivu R.D."/>
            <person name="Hernandez B."/>
            <person name="Javaid M."/>
            <person name="Jayaseelan J.C."/>
            <person name="Lee S."/>
            <person name="Li M."/>
            <person name="Ming W."/>
            <person name="Munidasa M."/>
            <person name="Muniz J."/>
            <person name="Nguyen L."/>
            <person name="Ongeri F."/>
            <person name="Osuji N."/>
            <person name="Pu L.-L."/>
            <person name="Puazo M."/>
            <person name="Qu C."/>
            <person name="Quiroz J."/>
            <person name="Raj R."/>
            <person name="Weissenberger G."/>
            <person name="Xin Y."/>
            <person name="Zou X."/>
            <person name="Han Y."/>
            <person name="Richards S."/>
            <person name="Worley K."/>
            <person name="Muzny D."/>
            <person name="Gibbs R."/>
        </authorList>
    </citation>
    <scope>NUCLEOTIDE SEQUENCE</scope>
    <source>
        <strain evidence="2">Sampled in the wild</strain>
    </source>
</reference>
<evidence type="ECO:0000313" key="3">
    <source>
        <dbReference type="Proteomes" id="UP000792457"/>
    </source>
</evidence>
<dbReference type="AlphaFoldDB" id="A0A8K0P6Q7"/>
<feature type="compositionally biased region" description="Basic and acidic residues" evidence="1">
    <location>
        <begin position="14"/>
        <end position="25"/>
    </location>
</feature>
<gene>
    <name evidence="2" type="ORF">J437_LFUL017614</name>
</gene>
<sequence>MTSKPPERGGCTTMEKKEETDRSSENSDTTMEDDCSSVTSTTIEDIINQDNPELAMDQLLQGLTFLRERIPDQKWKASIQKKLASGNFNTTPSVTQPSLNAVTNVIPSTSGNNDNLNSVNVNNDNVNNEGFKVVNHKRKYSAVNKNPSPEPIPLNNCFDPIQNSYTPAPIQPSTSQPTPVYANPTVKKIKILSIKVNYDQSWPNILNGIIKTTNLPPVCQLAGPKTILIKNQTVDDYTKCLHHLKATNVEYFTYQLPNQRNMDFVIRSLPSNTSPTAIQDALTSKGIPVISANQIFTTRPTTEERLEGKTTGEKLPCPIFRITAEHIEDPNIIKNITSLFHLRVSIADYIKPKEPVQCMRCQ</sequence>
<name>A0A8K0P6Q7_LADFU</name>
<reference evidence="2" key="2">
    <citation type="submission" date="2017-10" db="EMBL/GenBank/DDBJ databases">
        <title>Ladona fulva Genome sequencing and assembly.</title>
        <authorList>
            <person name="Murali S."/>
            <person name="Richards S."/>
            <person name="Bandaranaike D."/>
            <person name="Bellair M."/>
            <person name="Blankenburg K."/>
            <person name="Chao H."/>
            <person name="Dinh H."/>
            <person name="Doddapaneni H."/>
            <person name="Dugan-Rocha S."/>
            <person name="Elkadiri S."/>
            <person name="Gnanaolivu R."/>
            <person name="Hernandez B."/>
            <person name="Skinner E."/>
            <person name="Javaid M."/>
            <person name="Lee S."/>
            <person name="Li M."/>
            <person name="Ming W."/>
            <person name="Munidasa M."/>
            <person name="Muniz J."/>
            <person name="Nguyen L."/>
            <person name="Hughes D."/>
            <person name="Osuji N."/>
            <person name="Pu L.-L."/>
            <person name="Puazo M."/>
            <person name="Qu C."/>
            <person name="Quiroz J."/>
            <person name="Raj R."/>
            <person name="Weissenberger G."/>
            <person name="Xin Y."/>
            <person name="Zou X."/>
            <person name="Han Y."/>
            <person name="Worley K."/>
            <person name="Muzny D."/>
            <person name="Gibbs R."/>
        </authorList>
    </citation>
    <scope>NUCLEOTIDE SEQUENCE</scope>
    <source>
        <strain evidence="2">Sampled in the wild</strain>
    </source>
</reference>
<comment type="caution">
    <text evidence="2">The sequence shown here is derived from an EMBL/GenBank/DDBJ whole genome shotgun (WGS) entry which is preliminary data.</text>
</comment>
<organism evidence="2 3">
    <name type="scientific">Ladona fulva</name>
    <name type="common">Scarce chaser dragonfly</name>
    <name type="synonym">Libellula fulva</name>
    <dbReference type="NCBI Taxonomy" id="123851"/>
    <lineage>
        <taxon>Eukaryota</taxon>
        <taxon>Metazoa</taxon>
        <taxon>Ecdysozoa</taxon>
        <taxon>Arthropoda</taxon>
        <taxon>Hexapoda</taxon>
        <taxon>Insecta</taxon>
        <taxon>Pterygota</taxon>
        <taxon>Palaeoptera</taxon>
        <taxon>Odonata</taxon>
        <taxon>Epiprocta</taxon>
        <taxon>Anisoptera</taxon>
        <taxon>Libelluloidea</taxon>
        <taxon>Libellulidae</taxon>
        <taxon>Ladona</taxon>
    </lineage>
</organism>
<dbReference type="Proteomes" id="UP000792457">
    <property type="component" value="Unassembled WGS sequence"/>
</dbReference>
<protein>
    <recommendedName>
        <fullName evidence="4">Pre-C2HC domain-containing protein</fullName>
    </recommendedName>
</protein>